<comment type="caution">
    <text evidence="3">The sequence shown here is derived from an EMBL/GenBank/DDBJ whole genome shotgun (WGS) entry which is preliminary data.</text>
</comment>
<keyword evidence="4" id="KW-1185">Reference proteome</keyword>
<reference evidence="3" key="2">
    <citation type="submission" date="2020-09" db="EMBL/GenBank/DDBJ databases">
        <authorList>
            <person name="Sun Q."/>
            <person name="Zhou Y."/>
        </authorList>
    </citation>
    <scope>NUCLEOTIDE SEQUENCE</scope>
    <source>
        <strain evidence="3">CGMCC 1.12924</strain>
    </source>
</reference>
<evidence type="ECO:0000256" key="1">
    <source>
        <dbReference type="SAM" id="SignalP"/>
    </source>
</evidence>
<feature type="chain" id="PRO_5035188359" description="Lipid/polyisoprenoid-binding YceI-like domain-containing protein" evidence="1">
    <location>
        <begin position="16"/>
        <end position="190"/>
    </location>
</feature>
<accession>A0A8J2V977</accession>
<dbReference type="InterPro" id="IPR007372">
    <property type="entry name" value="Lipid/polyisoprenoid-bd_YceI"/>
</dbReference>
<protein>
    <recommendedName>
        <fullName evidence="2">Lipid/polyisoprenoid-binding YceI-like domain-containing protein</fullName>
    </recommendedName>
</protein>
<dbReference type="Gene3D" id="2.40.128.110">
    <property type="entry name" value="Lipid/polyisoprenoid-binding, YceI-like"/>
    <property type="match status" value="1"/>
</dbReference>
<dbReference type="RefSeq" id="WP_188441008.1">
    <property type="nucleotide sequence ID" value="NZ_BMGK01000005.1"/>
</dbReference>
<feature type="signal peptide" evidence="1">
    <location>
        <begin position="1"/>
        <end position="15"/>
    </location>
</feature>
<evidence type="ECO:0000259" key="2">
    <source>
        <dbReference type="Pfam" id="PF04264"/>
    </source>
</evidence>
<gene>
    <name evidence="3" type="ORF">GCM10011312_14240</name>
</gene>
<name>A0A8J2V977_9FLAO</name>
<dbReference type="EMBL" id="BMGK01000005">
    <property type="protein sequence ID" value="GGD91618.1"/>
    <property type="molecule type" value="Genomic_DNA"/>
</dbReference>
<proteinExistence type="predicted"/>
<keyword evidence="1" id="KW-0732">Signal</keyword>
<sequence>MKNRLYILLALFSFAFVTNETTHQVKVHLTAESFLYIKGTSNVNTFTCVYDAKTLSRKIPVTYTKTSDTYYFENVNMLLNNEGFNCGNKMINKDFHDLLQTENYPNIQFQLEQLRTKNHQMEARVVLKIAGIKNHYTVPIKTNGELAPIEGLLCLNITDFGLTPPKKMMGMIVVREDIEIVFGFDLQISE</sequence>
<dbReference type="InterPro" id="IPR036761">
    <property type="entry name" value="TTHA0802/YceI-like_sf"/>
</dbReference>
<dbReference type="Proteomes" id="UP000652231">
    <property type="component" value="Unassembled WGS sequence"/>
</dbReference>
<evidence type="ECO:0000313" key="3">
    <source>
        <dbReference type="EMBL" id="GGD91618.1"/>
    </source>
</evidence>
<dbReference type="SUPFAM" id="SSF101874">
    <property type="entry name" value="YceI-like"/>
    <property type="match status" value="1"/>
</dbReference>
<dbReference type="Pfam" id="PF04264">
    <property type="entry name" value="YceI"/>
    <property type="match status" value="1"/>
</dbReference>
<reference evidence="3" key="1">
    <citation type="journal article" date="2014" name="Int. J. Syst. Evol. Microbiol.">
        <title>Complete genome sequence of Corynebacterium casei LMG S-19264T (=DSM 44701T), isolated from a smear-ripened cheese.</title>
        <authorList>
            <consortium name="US DOE Joint Genome Institute (JGI-PGF)"/>
            <person name="Walter F."/>
            <person name="Albersmeier A."/>
            <person name="Kalinowski J."/>
            <person name="Ruckert C."/>
        </authorList>
    </citation>
    <scope>NUCLEOTIDE SEQUENCE</scope>
    <source>
        <strain evidence="3">CGMCC 1.12924</strain>
    </source>
</reference>
<evidence type="ECO:0000313" key="4">
    <source>
        <dbReference type="Proteomes" id="UP000652231"/>
    </source>
</evidence>
<feature type="domain" description="Lipid/polyisoprenoid-binding YceI-like" evidence="2">
    <location>
        <begin position="68"/>
        <end position="182"/>
    </location>
</feature>
<organism evidence="3 4">
    <name type="scientific">Planktosalinus lacus</name>
    <dbReference type="NCBI Taxonomy" id="1526573"/>
    <lineage>
        <taxon>Bacteria</taxon>
        <taxon>Pseudomonadati</taxon>
        <taxon>Bacteroidota</taxon>
        <taxon>Flavobacteriia</taxon>
        <taxon>Flavobacteriales</taxon>
        <taxon>Flavobacteriaceae</taxon>
        <taxon>Planktosalinus</taxon>
    </lineage>
</organism>
<dbReference type="AlphaFoldDB" id="A0A8J2V977"/>